<evidence type="ECO:0000256" key="2">
    <source>
        <dbReference type="ARBA" id="ARBA00009997"/>
    </source>
</evidence>
<proteinExistence type="inferred from homology"/>
<dbReference type="Proteomes" id="UP001484239">
    <property type="component" value="Unassembled WGS sequence"/>
</dbReference>
<evidence type="ECO:0000256" key="7">
    <source>
        <dbReference type="ARBA" id="ARBA00033711"/>
    </source>
</evidence>
<name>A0ABU9ECB4_9BACT</name>
<evidence type="ECO:0000313" key="8">
    <source>
        <dbReference type="EMBL" id="MEK9502161.1"/>
    </source>
</evidence>
<keyword evidence="6" id="KW-0460">Magnesium</keyword>
<comment type="similarity">
    <text evidence="2">Belongs to the ComB family.</text>
</comment>
<keyword evidence="5" id="KW-0378">Hydrolase</keyword>
<dbReference type="PANTHER" id="PTHR37311:SF1">
    <property type="entry name" value="2-PHOSPHOSULFOLACTATE PHOSPHATASE-RELATED"/>
    <property type="match status" value="1"/>
</dbReference>
<comment type="caution">
    <text evidence="8">The sequence shown here is derived from an EMBL/GenBank/DDBJ whole genome shotgun (WGS) entry which is preliminary data.</text>
</comment>
<evidence type="ECO:0000256" key="1">
    <source>
        <dbReference type="ARBA" id="ARBA00001946"/>
    </source>
</evidence>
<dbReference type="SUPFAM" id="SSF142823">
    <property type="entry name" value="ComB-like"/>
    <property type="match status" value="1"/>
</dbReference>
<dbReference type="Pfam" id="PF04029">
    <property type="entry name" value="2-ph_phosp"/>
    <property type="match status" value="1"/>
</dbReference>
<organism evidence="8 9">
    <name type="scientific">Gaopeijia maritima</name>
    <dbReference type="NCBI Taxonomy" id="3119007"/>
    <lineage>
        <taxon>Bacteria</taxon>
        <taxon>Pseudomonadati</taxon>
        <taxon>Gemmatimonadota</taxon>
        <taxon>Longimicrobiia</taxon>
        <taxon>Gaopeijiales</taxon>
        <taxon>Gaopeijiaceae</taxon>
        <taxon>Gaopeijia</taxon>
    </lineage>
</organism>
<gene>
    <name evidence="8" type="ORF">WI372_14305</name>
</gene>
<evidence type="ECO:0000313" key="9">
    <source>
        <dbReference type="Proteomes" id="UP001484239"/>
    </source>
</evidence>
<dbReference type="EMBL" id="JBBHLI010000009">
    <property type="protein sequence ID" value="MEK9502161.1"/>
    <property type="molecule type" value="Genomic_DNA"/>
</dbReference>
<comment type="catalytic activity">
    <reaction evidence="7">
        <text>(2R)-O-phospho-3-sulfolactate + H2O = (2R)-3-sulfolactate + phosphate</text>
        <dbReference type="Rhea" id="RHEA:23416"/>
        <dbReference type="ChEBI" id="CHEBI:15377"/>
        <dbReference type="ChEBI" id="CHEBI:15597"/>
        <dbReference type="ChEBI" id="CHEBI:43474"/>
        <dbReference type="ChEBI" id="CHEBI:58738"/>
        <dbReference type="EC" id="3.1.3.71"/>
    </reaction>
</comment>
<dbReference type="Gene3D" id="3.90.1560.10">
    <property type="entry name" value="ComB-like"/>
    <property type="match status" value="1"/>
</dbReference>
<comment type="cofactor">
    <cofactor evidence="1">
        <name>Mg(2+)</name>
        <dbReference type="ChEBI" id="CHEBI:18420"/>
    </cofactor>
</comment>
<protein>
    <recommendedName>
        <fullName evidence="4">Probable 2-phosphosulfolactate phosphatase</fullName>
        <ecNumber evidence="3">3.1.3.71</ecNumber>
    </recommendedName>
</protein>
<evidence type="ECO:0000256" key="4">
    <source>
        <dbReference type="ARBA" id="ARBA00021948"/>
    </source>
</evidence>
<keyword evidence="9" id="KW-1185">Reference proteome</keyword>
<reference evidence="8 9" key="1">
    <citation type="submission" date="2024-02" db="EMBL/GenBank/DDBJ databases">
        <title>A novel Gemmatimonadota bacterium.</title>
        <authorList>
            <person name="Du Z.-J."/>
            <person name="Ye Y.-Q."/>
        </authorList>
    </citation>
    <scope>NUCLEOTIDE SEQUENCE [LARGE SCALE GENOMIC DNA]</scope>
    <source>
        <strain evidence="8 9">DH-20</strain>
    </source>
</reference>
<sequence>MKIDVRFSVEGLGDAELSGATAVVIDVLRATTSMVQALASGAKAIYPTASTEEAVKLLQSIGRDDTLLCGERRTRRIEGYHLGNSPSEFTAEVVAGKRLIMNTTNGTRAFLAAESADRVIAAAFNNLGAVTVAVAGVERLVIACAGRSGAFALEDTLCAGHLIRRLRAAGTDPLILTDGAIAAEALADAFPVGDTLASTAAGRDLAEAGLGDDVADCARFDVHSVVPELDDRVIRLPHGG</sequence>
<accession>A0ABU9ECB4</accession>
<dbReference type="EC" id="3.1.3.71" evidence="3"/>
<evidence type="ECO:0000256" key="6">
    <source>
        <dbReference type="ARBA" id="ARBA00022842"/>
    </source>
</evidence>
<dbReference type="RefSeq" id="WP_405276611.1">
    <property type="nucleotide sequence ID" value="NZ_CP144380.1"/>
</dbReference>
<evidence type="ECO:0000256" key="3">
    <source>
        <dbReference type="ARBA" id="ARBA00012953"/>
    </source>
</evidence>
<dbReference type="PANTHER" id="PTHR37311">
    <property type="entry name" value="2-PHOSPHOSULFOLACTATE PHOSPHATASE-RELATED"/>
    <property type="match status" value="1"/>
</dbReference>
<dbReference type="InterPro" id="IPR005238">
    <property type="entry name" value="ComB-like"/>
</dbReference>
<evidence type="ECO:0000256" key="5">
    <source>
        <dbReference type="ARBA" id="ARBA00022801"/>
    </source>
</evidence>
<dbReference type="InterPro" id="IPR036702">
    <property type="entry name" value="ComB-like_sf"/>
</dbReference>